<dbReference type="InterPro" id="IPR012505">
    <property type="entry name" value="YbbR"/>
</dbReference>
<dbReference type="Pfam" id="PF07949">
    <property type="entry name" value="YbbR"/>
    <property type="match status" value="1"/>
</dbReference>
<sequence>MIRNKIQSEREKIKEKIKNKRTELKSIKSYRKIYNLITKRFQIKLLCLLMAFILFLYVRYQQEFSKDYIAKLDIINIPSKLLIANNIQENITITVRGFRDSKHEYPMEFSTYIDLTNAQLGSNMYRVNLSEDIDYKNLNIIITPNRIPIVLDELVYKTVPIQATTIGTTSLGLDIENIIINPSNAIISGPKNLISSINKINTVPLDLTDKYLDYSARIRLNLPKNIKSDISLVDVNVLFNKDTEKIEFNDIVININNLDSRLNVKLENPLIVQKLVLEVNKNLVTNISESDLSLYLNLKNITNAGIYSNISVEVNIPTYAKLLNIEPSFFDIETESR</sequence>
<dbReference type="PANTHER" id="PTHR37804">
    <property type="entry name" value="CDAA REGULATORY PROTEIN CDAR"/>
    <property type="match status" value="1"/>
</dbReference>
<keyword evidence="1" id="KW-0812">Transmembrane</keyword>
<comment type="caution">
    <text evidence="2">The sequence shown here is derived from an EMBL/GenBank/DDBJ whole genome shotgun (WGS) entry which is preliminary data.</text>
</comment>
<dbReference type="InterPro" id="IPR053154">
    <property type="entry name" value="c-di-AMP_regulator"/>
</dbReference>
<keyword evidence="3" id="KW-1185">Reference proteome</keyword>
<keyword evidence="1" id="KW-0472">Membrane</keyword>
<feature type="transmembrane region" description="Helical" evidence="1">
    <location>
        <begin position="41"/>
        <end position="60"/>
    </location>
</feature>
<dbReference type="Gene3D" id="2.170.120.40">
    <property type="entry name" value="YbbR-like domain"/>
    <property type="match status" value="1"/>
</dbReference>
<evidence type="ECO:0000313" key="2">
    <source>
        <dbReference type="EMBL" id="TKZ35702.1"/>
    </source>
</evidence>
<accession>A0ABY2TS53</accession>
<proteinExistence type="predicted"/>
<dbReference type="PANTHER" id="PTHR37804:SF1">
    <property type="entry name" value="CDAA REGULATORY PROTEIN CDAR"/>
    <property type="match status" value="1"/>
</dbReference>
<keyword evidence="1" id="KW-1133">Transmembrane helix</keyword>
<evidence type="ECO:0000313" key="3">
    <source>
        <dbReference type="Proteomes" id="UP000310168"/>
    </source>
</evidence>
<dbReference type="Gene3D" id="2.170.120.30">
    <property type="match status" value="2"/>
</dbReference>
<protein>
    <recommendedName>
        <fullName evidence="4">YbbR-like domain-containing protein</fullName>
    </recommendedName>
</protein>
<reference evidence="2 3" key="1">
    <citation type="journal article" date="2019" name="Anaerobe">
        <title>Brachyspira catarrhinii sp. nov., an anaerobic intestinal spirochaete isolated from vervet monkeys may have been misidentified as Brachyspira aalborgi in previous studies.</title>
        <authorList>
            <person name="Phillips N.D."/>
            <person name="La T."/>
            <person name="Hampson D.J."/>
        </authorList>
    </citation>
    <scope>NUCLEOTIDE SEQUENCE [LARGE SCALE GENOMIC DNA]</scope>
    <source>
        <strain evidence="2 3">Z12</strain>
    </source>
</reference>
<name>A0ABY2TS53_9SPIR</name>
<organism evidence="2 3">
    <name type="scientific">Brachyspira catarrhinii</name>
    <dbReference type="NCBI Taxonomy" id="2528966"/>
    <lineage>
        <taxon>Bacteria</taxon>
        <taxon>Pseudomonadati</taxon>
        <taxon>Spirochaetota</taxon>
        <taxon>Spirochaetia</taxon>
        <taxon>Brachyspirales</taxon>
        <taxon>Brachyspiraceae</taxon>
        <taxon>Brachyspira</taxon>
    </lineage>
</organism>
<dbReference type="EMBL" id="SJDU01000064">
    <property type="protein sequence ID" value="TKZ35702.1"/>
    <property type="molecule type" value="Genomic_DNA"/>
</dbReference>
<dbReference type="RefSeq" id="WP_137997811.1">
    <property type="nucleotide sequence ID" value="NZ_SJDU01000064.1"/>
</dbReference>
<evidence type="ECO:0000256" key="1">
    <source>
        <dbReference type="SAM" id="Phobius"/>
    </source>
</evidence>
<evidence type="ECO:0008006" key="4">
    <source>
        <dbReference type="Google" id="ProtNLM"/>
    </source>
</evidence>
<gene>
    <name evidence="2" type="ORF">EZH24_03865</name>
</gene>
<dbReference type="Proteomes" id="UP000310168">
    <property type="component" value="Unassembled WGS sequence"/>
</dbReference>